<dbReference type="PANTHER" id="PTHR33595">
    <property type="entry name" value="VON WILLEBRAND FACTOR A DOMAIN PROTEIN"/>
    <property type="match status" value="1"/>
</dbReference>
<protein>
    <submittedName>
        <fullName evidence="2">Uncharacterized protein</fullName>
    </submittedName>
</protein>
<dbReference type="AlphaFoldDB" id="S8DPM7"/>
<dbReference type="EMBL" id="AUSU01004470">
    <property type="protein sequence ID" value="EPS65028.1"/>
    <property type="molecule type" value="Genomic_DNA"/>
</dbReference>
<gene>
    <name evidence="2" type="ORF">M569_09753</name>
</gene>
<evidence type="ECO:0000313" key="3">
    <source>
        <dbReference type="Proteomes" id="UP000015453"/>
    </source>
</evidence>
<organism evidence="2 3">
    <name type="scientific">Genlisea aurea</name>
    <dbReference type="NCBI Taxonomy" id="192259"/>
    <lineage>
        <taxon>Eukaryota</taxon>
        <taxon>Viridiplantae</taxon>
        <taxon>Streptophyta</taxon>
        <taxon>Embryophyta</taxon>
        <taxon>Tracheophyta</taxon>
        <taxon>Spermatophyta</taxon>
        <taxon>Magnoliopsida</taxon>
        <taxon>eudicotyledons</taxon>
        <taxon>Gunneridae</taxon>
        <taxon>Pentapetalae</taxon>
        <taxon>asterids</taxon>
        <taxon>lamiids</taxon>
        <taxon>Lamiales</taxon>
        <taxon>Lentibulariaceae</taxon>
        <taxon>Genlisea</taxon>
    </lineage>
</organism>
<evidence type="ECO:0000313" key="2">
    <source>
        <dbReference type="EMBL" id="EPS65028.1"/>
    </source>
</evidence>
<dbReference type="Proteomes" id="UP000015453">
    <property type="component" value="Unassembled WGS sequence"/>
</dbReference>
<name>S8DPM7_9LAMI</name>
<accession>S8DPM7</accession>
<feature type="region of interest" description="Disordered" evidence="1">
    <location>
        <begin position="58"/>
        <end position="94"/>
    </location>
</feature>
<reference evidence="2 3" key="1">
    <citation type="journal article" date="2013" name="BMC Genomics">
        <title>The miniature genome of a carnivorous plant Genlisea aurea contains a low number of genes and short non-coding sequences.</title>
        <authorList>
            <person name="Leushkin E.V."/>
            <person name="Sutormin R.A."/>
            <person name="Nabieva E.R."/>
            <person name="Penin A.A."/>
            <person name="Kondrashov A.S."/>
            <person name="Logacheva M.D."/>
        </authorList>
    </citation>
    <scope>NUCLEOTIDE SEQUENCE [LARGE SCALE GENOMIC DNA]</scope>
</reference>
<evidence type="ECO:0000256" key="1">
    <source>
        <dbReference type="SAM" id="MobiDB-lite"/>
    </source>
</evidence>
<keyword evidence="3" id="KW-1185">Reference proteome</keyword>
<comment type="caution">
    <text evidence="2">The sequence shown here is derived from an EMBL/GenBank/DDBJ whole genome shotgun (WGS) entry which is preliminary data.</text>
</comment>
<dbReference type="OrthoDB" id="1922150at2759"/>
<dbReference type="PANTHER" id="PTHR33595:SF3">
    <property type="entry name" value="PAS DOMAIN-CONTAINING PROTEIN"/>
    <property type="match status" value="1"/>
</dbReference>
<sequence length="94" mass="10055">MIQTISPYAASKTAEIMSRYRPIAPKPEAPAAGEDSAGGLPNGISKSPYLRNVWAHLQARPTRTRKRNRSAAFSSSHAVKRSRPGGISVPKSGV</sequence>
<proteinExistence type="predicted"/>
<feature type="region of interest" description="Disordered" evidence="1">
    <location>
        <begin position="25"/>
        <end position="46"/>
    </location>
</feature>
<feature type="non-terminal residue" evidence="2">
    <location>
        <position position="94"/>
    </location>
</feature>